<dbReference type="OrthoDB" id="10248812at2759"/>
<dbReference type="Proteomes" id="UP000078348">
    <property type="component" value="Unassembled WGS sequence"/>
</dbReference>
<keyword evidence="3" id="KW-0690">Ribosome biogenesis</keyword>
<dbReference type="AlphaFoldDB" id="A0A196SIP8"/>
<keyword evidence="12" id="KW-1185">Reference proteome</keyword>
<evidence type="ECO:0000256" key="6">
    <source>
        <dbReference type="ARBA" id="ARBA00023274"/>
    </source>
</evidence>
<dbReference type="InterPro" id="IPR022801">
    <property type="entry name" value="Ribosomal_uS4"/>
</dbReference>
<evidence type="ECO:0000256" key="3">
    <source>
        <dbReference type="ARBA" id="ARBA00022517"/>
    </source>
</evidence>
<dbReference type="GO" id="GO:0019843">
    <property type="term" value="F:rRNA binding"/>
    <property type="evidence" value="ECO:0007669"/>
    <property type="project" value="InterPro"/>
</dbReference>
<dbReference type="STRING" id="478820.A0A196SIP8"/>
<dbReference type="InterPro" id="IPR036986">
    <property type="entry name" value="S4_RNA-bd_sf"/>
</dbReference>
<dbReference type="GO" id="GO:0032040">
    <property type="term" value="C:small-subunit processome"/>
    <property type="evidence" value="ECO:0007669"/>
    <property type="project" value="TreeGrafter"/>
</dbReference>
<dbReference type="EMBL" id="LXWW01000054">
    <property type="protein sequence ID" value="OAO16913.1"/>
    <property type="molecule type" value="Genomic_DNA"/>
</dbReference>
<dbReference type="Gene3D" id="3.10.290.10">
    <property type="entry name" value="RNA-binding S4 domain"/>
    <property type="match status" value="1"/>
</dbReference>
<evidence type="ECO:0000256" key="1">
    <source>
        <dbReference type="ARBA" id="ARBA00004604"/>
    </source>
</evidence>
<dbReference type="GO" id="GO:0006364">
    <property type="term" value="P:rRNA processing"/>
    <property type="evidence" value="ECO:0007669"/>
    <property type="project" value="TreeGrafter"/>
</dbReference>
<comment type="similarity">
    <text evidence="2">Belongs to the universal ribosomal protein uS4 family.</text>
</comment>
<evidence type="ECO:0000313" key="11">
    <source>
        <dbReference type="EMBL" id="OAO16913.1"/>
    </source>
</evidence>
<dbReference type="InterPro" id="IPR001912">
    <property type="entry name" value="Ribosomal_uS4_N"/>
</dbReference>
<keyword evidence="6 11" id="KW-0687">Ribonucleoprotein</keyword>
<dbReference type="GO" id="GO:0042274">
    <property type="term" value="P:ribosomal small subunit biogenesis"/>
    <property type="evidence" value="ECO:0007669"/>
    <property type="project" value="TreeGrafter"/>
</dbReference>
<accession>A0A196SIP8</accession>
<comment type="caution">
    <text evidence="11">The sequence shown here is derived from an EMBL/GenBank/DDBJ whole genome shotgun (WGS) entry which is preliminary data.</text>
</comment>
<gene>
    <name evidence="11" type="ORF">AV274_1356</name>
</gene>
<evidence type="ECO:0000313" key="12">
    <source>
        <dbReference type="Proteomes" id="UP000078348"/>
    </source>
</evidence>
<dbReference type="Pfam" id="PF01479">
    <property type="entry name" value="S4"/>
    <property type="match status" value="1"/>
</dbReference>
<dbReference type="CDD" id="cd00165">
    <property type="entry name" value="S4"/>
    <property type="match status" value="1"/>
</dbReference>
<protein>
    <recommendedName>
        <fullName evidence="7">U3 small nucleolar ribonucleoprotein protein IMP3</fullName>
    </recommendedName>
    <alternativeName>
        <fullName evidence="8">U3 small nucleolar ribonucleoprotein protein imp3</fullName>
    </alternativeName>
</protein>
<dbReference type="PROSITE" id="PS50889">
    <property type="entry name" value="S4"/>
    <property type="match status" value="1"/>
</dbReference>
<evidence type="ECO:0000256" key="5">
    <source>
        <dbReference type="ARBA" id="ARBA00023242"/>
    </source>
</evidence>
<keyword evidence="4 9" id="KW-0694">RNA-binding</keyword>
<feature type="domain" description="Small ribosomal subunit protein uS4 N-terminal" evidence="10">
    <location>
        <begin position="6"/>
        <end position="109"/>
    </location>
</feature>
<dbReference type="SUPFAM" id="SSF55174">
    <property type="entry name" value="Alpha-L RNA-binding motif"/>
    <property type="match status" value="1"/>
</dbReference>
<evidence type="ECO:0000256" key="9">
    <source>
        <dbReference type="PROSITE-ProRule" id="PRU00182"/>
    </source>
</evidence>
<dbReference type="Pfam" id="PF00163">
    <property type="entry name" value="Ribosomal_S4"/>
    <property type="match status" value="1"/>
</dbReference>
<comment type="subcellular location">
    <subcellularLocation>
        <location evidence="1">Nucleus</location>
        <location evidence="1">Nucleolus</location>
    </subcellularLocation>
</comment>
<name>A0A196SIP8_BLAHN</name>
<proteinExistence type="inferred from homology"/>
<evidence type="ECO:0000256" key="2">
    <source>
        <dbReference type="ARBA" id="ARBA00007465"/>
    </source>
</evidence>
<dbReference type="PANTHER" id="PTHR11831">
    <property type="entry name" value="30S 40S RIBOSOMAL PROTEIN"/>
    <property type="match status" value="1"/>
</dbReference>
<reference evidence="11 12" key="1">
    <citation type="submission" date="2016-05" db="EMBL/GenBank/DDBJ databases">
        <title>Nuclear genome of Blastocystis sp. subtype 1 NandII.</title>
        <authorList>
            <person name="Gentekaki E."/>
            <person name="Curtis B."/>
            <person name="Stairs C."/>
            <person name="Eme L."/>
            <person name="Herman E."/>
            <person name="Klimes V."/>
            <person name="Arias M.C."/>
            <person name="Elias M."/>
            <person name="Hilliou F."/>
            <person name="Klute M."/>
            <person name="Malik S.-B."/>
            <person name="Pightling A."/>
            <person name="Rachubinski R."/>
            <person name="Salas D."/>
            <person name="Schlacht A."/>
            <person name="Suga H."/>
            <person name="Archibald J."/>
            <person name="Ball S.G."/>
            <person name="Clark G."/>
            <person name="Dacks J."/>
            <person name="Van Der Giezen M."/>
            <person name="Tsaousis A."/>
            <person name="Roger A."/>
        </authorList>
    </citation>
    <scope>NUCLEOTIDE SEQUENCE [LARGE SCALE GENOMIC DNA]</scope>
    <source>
        <strain evidence="12">ATCC 50177 / NandII</strain>
    </source>
</reference>
<dbReference type="InterPro" id="IPR002942">
    <property type="entry name" value="S4_RNA-bd"/>
</dbReference>
<dbReference type="GO" id="GO:0030515">
    <property type="term" value="F:snoRNA binding"/>
    <property type="evidence" value="ECO:0007669"/>
    <property type="project" value="TreeGrafter"/>
</dbReference>
<dbReference type="GO" id="GO:0034457">
    <property type="term" value="C:Mpp10 complex"/>
    <property type="evidence" value="ECO:0007669"/>
    <property type="project" value="TreeGrafter"/>
</dbReference>
<dbReference type="PANTHER" id="PTHR11831:SF1">
    <property type="entry name" value="U3 SMALL NUCLEOLAR RIBONUCLEOPROTEIN PROTEIN IMP3"/>
    <property type="match status" value="1"/>
</dbReference>
<evidence type="ECO:0000256" key="8">
    <source>
        <dbReference type="ARBA" id="ARBA00072223"/>
    </source>
</evidence>
<dbReference type="FunFam" id="3.10.290.10:FF:000006">
    <property type="entry name" value="U3 small nucleolar ribonucleoprotein IMP3"/>
    <property type="match status" value="1"/>
</dbReference>
<evidence type="ECO:0000256" key="4">
    <source>
        <dbReference type="ARBA" id="ARBA00022884"/>
    </source>
</evidence>
<evidence type="ECO:0000256" key="7">
    <source>
        <dbReference type="ARBA" id="ARBA00069727"/>
    </source>
</evidence>
<organism evidence="11 12">
    <name type="scientific">Blastocystis sp. subtype 1 (strain ATCC 50177 / NandII)</name>
    <dbReference type="NCBI Taxonomy" id="478820"/>
    <lineage>
        <taxon>Eukaryota</taxon>
        <taxon>Sar</taxon>
        <taxon>Stramenopiles</taxon>
        <taxon>Bigyra</taxon>
        <taxon>Opalozoa</taxon>
        <taxon>Opalinata</taxon>
        <taxon>Blastocystidae</taxon>
        <taxon>Blastocystis</taxon>
    </lineage>
</organism>
<evidence type="ECO:0000259" key="10">
    <source>
        <dbReference type="SMART" id="SM01390"/>
    </source>
</evidence>
<keyword evidence="5" id="KW-0539">Nucleus</keyword>
<dbReference type="SMART" id="SM01390">
    <property type="entry name" value="Ribosomal_S4"/>
    <property type="match status" value="1"/>
</dbReference>
<sequence>MSQMRKLKYHEQKLLKKTNFLEWKSDNTAREAAILHRYHINRREDYQYYNRLVGKIQSFTKKLSELPPNDELRIQLTEQLMRKLYNMGLMPLENSLAGVEKINASSFCKRRLPVVMVRLHMANNLEQANNLVKQGHVRVGVDLISDPAFLVTREMEDYVTWVDTSKIKQHIMKYNDKLDDFDLLGE</sequence>